<organism evidence="2 3">
    <name type="scientific">Morella rubra</name>
    <name type="common">Chinese bayberry</name>
    <dbReference type="NCBI Taxonomy" id="262757"/>
    <lineage>
        <taxon>Eukaryota</taxon>
        <taxon>Viridiplantae</taxon>
        <taxon>Streptophyta</taxon>
        <taxon>Embryophyta</taxon>
        <taxon>Tracheophyta</taxon>
        <taxon>Spermatophyta</taxon>
        <taxon>Magnoliopsida</taxon>
        <taxon>eudicotyledons</taxon>
        <taxon>Gunneridae</taxon>
        <taxon>Pentapetalae</taxon>
        <taxon>rosids</taxon>
        <taxon>fabids</taxon>
        <taxon>Fagales</taxon>
        <taxon>Myricaceae</taxon>
        <taxon>Morella</taxon>
    </lineage>
</organism>
<reference evidence="2 3" key="1">
    <citation type="journal article" date="2019" name="Plant Biotechnol. J.">
        <title>The red bayberry genome and genetic basis of sex determination.</title>
        <authorList>
            <person name="Jia H.M."/>
            <person name="Jia H.J."/>
            <person name="Cai Q.L."/>
            <person name="Wang Y."/>
            <person name="Zhao H.B."/>
            <person name="Yang W.F."/>
            <person name="Wang G.Y."/>
            <person name="Li Y.H."/>
            <person name="Zhan D.L."/>
            <person name="Shen Y.T."/>
            <person name="Niu Q.F."/>
            <person name="Chang L."/>
            <person name="Qiu J."/>
            <person name="Zhao L."/>
            <person name="Xie H.B."/>
            <person name="Fu W.Y."/>
            <person name="Jin J."/>
            <person name="Li X.W."/>
            <person name="Jiao Y."/>
            <person name="Zhou C.C."/>
            <person name="Tu T."/>
            <person name="Chai C.Y."/>
            <person name="Gao J.L."/>
            <person name="Fan L.J."/>
            <person name="van de Weg E."/>
            <person name="Wang J.Y."/>
            <person name="Gao Z.S."/>
        </authorList>
    </citation>
    <scope>NUCLEOTIDE SEQUENCE [LARGE SCALE GENOMIC DNA]</scope>
    <source>
        <tissue evidence="2">Leaves</tissue>
    </source>
</reference>
<keyword evidence="1" id="KW-0472">Membrane</keyword>
<dbReference type="EMBL" id="RXIC02000026">
    <property type="protein sequence ID" value="KAB1203833.1"/>
    <property type="molecule type" value="Genomic_DNA"/>
</dbReference>
<evidence type="ECO:0000256" key="1">
    <source>
        <dbReference type="SAM" id="Phobius"/>
    </source>
</evidence>
<keyword evidence="3" id="KW-1185">Reference proteome</keyword>
<evidence type="ECO:0000313" key="2">
    <source>
        <dbReference type="EMBL" id="KAB1203833.1"/>
    </source>
</evidence>
<accession>A0A6A1UU36</accession>
<feature type="transmembrane region" description="Helical" evidence="1">
    <location>
        <begin position="72"/>
        <end position="94"/>
    </location>
</feature>
<dbReference type="Proteomes" id="UP000516437">
    <property type="component" value="Chromosome 8"/>
</dbReference>
<feature type="transmembrane region" description="Helical" evidence="1">
    <location>
        <begin position="28"/>
        <end position="52"/>
    </location>
</feature>
<dbReference type="OrthoDB" id="1727102at2759"/>
<name>A0A6A1UU36_9ROSI</name>
<protein>
    <submittedName>
        <fullName evidence="2">Uncharacterized protein</fullName>
    </submittedName>
</protein>
<sequence length="225" mass="25939">MDQTDQYHNLRTLSQLIKLQFLKKVTQLLLSVSVFSFFMFHSSLLSFFQSYNLYFSKYLLQLFSHAIDKNCIFLLCNGLLVFLAKLSGLTRFLSGSTQNEESFKSMEDGLQPESSIPETKEAMLLKEAIETSGWAEKIALEQVREINYLIQGTEKEDKKSSVEEGGGGGDSRFLIEEEEEVAAAEEEETGILALEDEKEETFVGVEEEERRRKWEVEYRRVKQEI</sequence>
<dbReference type="PANTHER" id="PTHR34947">
    <property type="entry name" value="TRANSMEMBRANE PROTEIN"/>
    <property type="match status" value="1"/>
</dbReference>
<comment type="caution">
    <text evidence="2">The sequence shown here is derived from an EMBL/GenBank/DDBJ whole genome shotgun (WGS) entry which is preliminary data.</text>
</comment>
<evidence type="ECO:0000313" key="3">
    <source>
        <dbReference type="Proteomes" id="UP000516437"/>
    </source>
</evidence>
<gene>
    <name evidence="2" type="ORF">CJ030_MR8G005073</name>
</gene>
<dbReference type="PANTHER" id="PTHR34947:SF2">
    <property type="entry name" value="TRANSMEMBRANE PROTEIN"/>
    <property type="match status" value="1"/>
</dbReference>
<keyword evidence="1" id="KW-0812">Transmembrane</keyword>
<dbReference type="AlphaFoldDB" id="A0A6A1UU36"/>
<keyword evidence="1" id="KW-1133">Transmembrane helix</keyword>
<proteinExistence type="predicted"/>